<dbReference type="InterPro" id="IPR042184">
    <property type="entry name" value="YqeY/Aim41_N"/>
</dbReference>
<protein>
    <recommendedName>
        <fullName evidence="4">GatB/YqeY domain-containing protein</fullName>
    </recommendedName>
</protein>
<dbReference type="EMBL" id="BNAD01000022">
    <property type="protein sequence ID" value="GHE19317.1"/>
    <property type="molecule type" value="Genomic_DNA"/>
</dbReference>
<evidence type="ECO:0000313" key="2">
    <source>
        <dbReference type="EMBL" id="GHE19317.1"/>
    </source>
</evidence>
<proteinExistence type="predicted"/>
<gene>
    <name evidence="2" type="ORF">GCM10011376_39270</name>
</gene>
<name>A0ABQ3HNT2_9ACTN</name>
<comment type="caution">
    <text evidence="2">The sequence shown here is derived from an EMBL/GenBank/DDBJ whole genome shotgun (WGS) entry which is preliminary data.</text>
</comment>
<evidence type="ECO:0000313" key="3">
    <source>
        <dbReference type="Proteomes" id="UP000597341"/>
    </source>
</evidence>
<dbReference type="Proteomes" id="UP000597341">
    <property type="component" value="Unassembled WGS sequence"/>
</dbReference>
<sequence length="133" mass="13500">MGRLGAMSTASPLRTRLRAALLDARRARDAETVSTLRTAIAALENAEAVPAGPGRVDGGGGGDGDGEAPEDAVLGVGATEAARHELDDAEERAVLDAEIAALGEAARAYACSAPERAVVARRAAGLLTRLRDA</sequence>
<feature type="region of interest" description="Disordered" evidence="1">
    <location>
        <begin position="47"/>
        <end position="71"/>
    </location>
</feature>
<organism evidence="2 3">
    <name type="scientific">Nocardioides flavus</name>
    <name type="common">ex Wang et al. 2016</name>
    <dbReference type="NCBI Taxonomy" id="2058780"/>
    <lineage>
        <taxon>Bacteria</taxon>
        <taxon>Bacillati</taxon>
        <taxon>Actinomycetota</taxon>
        <taxon>Actinomycetes</taxon>
        <taxon>Propionibacteriales</taxon>
        <taxon>Nocardioidaceae</taxon>
        <taxon>Nocardioides</taxon>
    </lineage>
</organism>
<keyword evidence="3" id="KW-1185">Reference proteome</keyword>
<dbReference type="Gene3D" id="1.10.1510.10">
    <property type="entry name" value="Uncharacterised protein YqeY/AIM41 PF09424, N-terminal domain"/>
    <property type="match status" value="1"/>
</dbReference>
<accession>A0ABQ3HNT2</accession>
<evidence type="ECO:0008006" key="4">
    <source>
        <dbReference type="Google" id="ProtNLM"/>
    </source>
</evidence>
<reference evidence="3" key="1">
    <citation type="journal article" date="2019" name="Int. J. Syst. Evol. Microbiol.">
        <title>The Global Catalogue of Microorganisms (GCM) 10K type strain sequencing project: providing services to taxonomists for standard genome sequencing and annotation.</title>
        <authorList>
            <consortium name="The Broad Institute Genomics Platform"/>
            <consortium name="The Broad Institute Genome Sequencing Center for Infectious Disease"/>
            <person name="Wu L."/>
            <person name="Ma J."/>
        </authorList>
    </citation>
    <scope>NUCLEOTIDE SEQUENCE [LARGE SCALE GENOMIC DNA]</scope>
    <source>
        <strain evidence="3">CGMCC 1.12791</strain>
    </source>
</reference>
<evidence type="ECO:0000256" key="1">
    <source>
        <dbReference type="SAM" id="MobiDB-lite"/>
    </source>
</evidence>